<dbReference type="InterPro" id="IPR013424">
    <property type="entry name" value="Ice-binding_C"/>
</dbReference>
<accession>A0ABY6DLR3</accession>
<dbReference type="RefSeq" id="WP_263124327.1">
    <property type="nucleotide sequence ID" value="NZ_CP106753.1"/>
</dbReference>
<dbReference type="Pfam" id="PF07589">
    <property type="entry name" value="PEP-CTERM"/>
    <property type="match status" value="1"/>
</dbReference>
<proteinExistence type="predicted"/>
<keyword evidence="4" id="KW-1185">Reference proteome</keyword>
<gene>
    <name evidence="3" type="ORF">N8I74_16870</name>
</gene>
<evidence type="ECO:0000313" key="3">
    <source>
        <dbReference type="EMBL" id="UXY14972.1"/>
    </source>
</evidence>
<protein>
    <submittedName>
        <fullName evidence="3">PEP-CTERM sorting domain-containing protein</fullName>
    </submittedName>
</protein>
<sequence length="192" mass="20714">MRTFKLSLIAAALLLASQAQAAVTTITFDDVPGANAGSSNNQLVDYAGFQWSNTYALHQSYHPGSGYDVGTVSGDWVGYTAWASPISFSASGAFDFYGGYFTSAWDDTLTVKIAGFRNGVEIYSQDIVVNNDYPQLFGLNFRGVDRVSFTSLGQHVAFDNLQVTTPVPEPETYALMGLGLVGLLAARRRKAK</sequence>
<evidence type="ECO:0000259" key="2">
    <source>
        <dbReference type="Pfam" id="PF07589"/>
    </source>
</evidence>
<feature type="chain" id="PRO_5047115707" evidence="1">
    <location>
        <begin position="22"/>
        <end position="192"/>
    </location>
</feature>
<name>A0ABY6DLR3_9NEIS</name>
<organism evidence="3 4">
    <name type="scientific">Chitiniphilus purpureus</name>
    <dbReference type="NCBI Taxonomy" id="2981137"/>
    <lineage>
        <taxon>Bacteria</taxon>
        <taxon>Pseudomonadati</taxon>
        <taxon>Pseudomonadota</taxon>
        <taxon>Betaproteobacteria</taxon>
        <taxon>Neisseriales</taxon>
        <taxon>Chitinibacteraceae</taxon>
        <taxon>Chitiniphilus</taxon>
    </lineage>
</organism>
<feature type="domain" description="Ice-binding protein C-terminal" evidence="2">
    <location>
        <begin position="166"/>
        <end position="189"/>
    </location>
</feature>
<feature type="signal peptide" evidence="1">
    <location>
        <begin position="1"/>
        <end position="21"/>
    </location>
</feature>
<dbReference type="NCBIfam" id="TIGR02595">
    <property type="entry name" value="PEP_CTERM"/>
    <property type="match status" value="1"/>
</dbReference>
<reference evidence="3" key="1">
    <citation type="submission" date="2022-10" db="EMBL/GenBank/DDBJ databases">
        <title>Chitiniphilus purpureus sp. nov., a novel chitin-degrading bacterium isolated from crawfish pond sediment.</title>
        <authorList>
            <person name="Li K."/>
        </authorList>
    </citation>
    <scope>NUCLEOTIDE SEQUENCE</scope>
    <source>
        <strain evidence="3">CD1</strain>
    </source>
</reference>
<dbReference type="Proteomes" id="UP001061302">
    <property type="component" value="Chromosome"/>
</dbReference>
<dbReference type="EMBL" id="CP106753">
    <property type="protein sequence ID" value="UXY14972.1"/>
    <property type="molecule type" value="Genomic_DNA"/>
</dbReference>
<keyword evidence="1" id="KW-0732">Signal</keyword>
<evidence type="ECO:0000256" key="1">
    <source>
        <dbReference type="SAM" id="SignalP"/>
    </source>
</evidence>
<evidence type="ECO:0000313" key="4">
    <source>
        <dbReference type="Proteomes" id="UP001061302"/>
    </source>
</evidence>